<feature type="transmembrane region" description="Helical" evidence="1">
    <location>
        <begin position="12"/>
        <end position="30"/>
    </location>
</feature>
<protein>
    <recommendedName>
        <fullName evidence="4">Transmembrane protein</fullName>
    </recommendedName>
</protein>
<keyword evidence="1" id="KW-0812">Transmembrane</keyword>
<gene>
    <name evidence="2" type="ORF">H9928_11680</name>
</gene>
<name>A0A948TPG3_9BACT</name>
<feature type="transmembrane region" description="Helical" evidence="1">
    <location>
        <begin position="95"/>
        <end position="112"/>
    </location>
</feature>
<reference evidence="2" key="1">
    <citation type="journal article" date="2021" name="PeerJ">
        <title>Extensive microbial diversity within the chicken gut microbiome revealed by metagenomics and culture.</title>
        <authorList>
            <person name="Gilroy R."/>
            <person name="Ravi A."/>
            <person name="Getino M."/>
            <person name="Pursley I."/>
            <person name="Horton D.L."/>
            <person name="Alikhan N.F."/>
            <person name="Baker D."/>
            <person name="Gharbi K."/>
            <person name="Hall N."/>
            <person name="Watson M."/>
            <person name="Adriaenssens E.M."/>
            <person name="Foster-Nyarko E."/>
            <person name="Jarju S."/>
            <person name="Secka A."/>
            <person name="Antonio M."/>
            <person name="Oren A."/>
            <person name="Chaudhuri R.R."/>
            <person name="La Ragione R."/>
            <person name="Hildebrand F."/>
            <person name="Pallen M.J."/>
        </authorList>
    </citation>
    <scope>NUCLEOTIDE SEQUENCE</scope>
    <source>
        <strain evidence="2">8470</strain>
    </source>
</reference>
<evidence type="ECO:0000313" key="3">
    <source>
        <dbReference type="Proteomes" id="UP000784286"/>
    </source>
</evidence>
<feature type="transmembrane region" description="Helical" evidence="1">
    <location>
        <begin position="50"/>
        <end position="74"/>
    </location>
</feature>
<feature type="transmembrane region" description="Helical" evidence="1">
    <location>
        <begin position="118"/>
        <end position="137"/>
    </location>
</feature>
<reference evidence="2" key="2">
    <citation type="submission" date="2021-04" db="EMBL/GenBank/DDBJ databases">
        <authorList>
            <person name="Gilroy R."/>
        </authorList>
    </citation>
    <scope>NUCLEOTIDE SEQUENCE</scope>
    <source>
        <strain evidence="2">8470</strain>
    </source>
</reference>
<accession>A0A948TPG3</accession>
<evidence type="ECO:0000313" key="2">
    <source>
        <dbReference type="EMBL" id="MBU3857178.1"/>
    </source>
</evidence>
<dbReference type="EMBL" id="JAHLFJ010000106">
    <property type="protein sequence ID" value="MBU3857178.1"/>
    <property type="molecule type" value="Genomic_DNA"/>
</dbReference>
<keyword evidence="1" id="KW-0472">Membrane</keyword>
<sequence>MEEKIKKLLCLLKAEYALFWVLNVALVVLYETDTLPQGAFVGDAQMDYIMQASGILLALCMIPLSLRMFHLSLVKYVRKLSISEALTSYRRWSEVRMAMLVVPSLFNMTAYYTTMNTTGLLCAGMVMLASLFCVPGYRRMVEELDLQKNDTSNIEGHEN</sequence>
<dbReference type="AlphaFoldDB" id="A0A948TPG3"/>
<evidence type="ECO:0008006" key="4">
    <source>
        <dbReference type="Google" id="ProtNLM"/>
    </source>
</evidence>
<organism evidence="2 3">
    <name type="scientific">Candidatus Phocaeicola excrementipullorum</name>
    <dbReference type="NCBI Taxonomy" id="2838731"/>
    <lineage>
        <taxon>Bacteria</taxon>
        <taxon>Pseudomonadati</taxon>
        <taxon>Bacteroidota</taxon>
        <taxon>Bacteroidia</taxon>
        <taxon>Bacteroidales</taxon>
        <taxon>Bacteroidaceae</taxon>
        <taxon>Phocaeicola</taxon>
    </lineage>
</organism>
<proteinExistence type="predicted"/>
<dbReference type="Proteomes" id="UP000784286">
    <property type="component" value="Unassembled WGS sequence"/>
</dbReference>
<comment type="caution">
    <text evidence="2">The sequence shown here is derived from an EMBL/GenBank/DDBJ whole genome shotgun (WGS) entry which is preliminary data.</text>
</comment>
<keyword evidence="1" id="KW-1133">Transmembrane helix</keyword>
<evidence type="ECO:0000256" key="1">
    <source>
        <dbReference type="SAM" id="Phobius"/>
    </source>
</evidence>